<proteinExistence type="predicted"/>
<dbReference type="InterPro" id="IPR002589">
    <property type="entry name" value="Macro_dom"/>
</dbReference>
<keyword evidence="8" id="KW-1185">Reference proteome</keyword>
<keyword evidence="4" id="KW-0520">NAD</keyword>
<dbReference type="GO" id="GO:0005737">
    <property type="term" value="C:cytoplasm"/>
    <property type="evidence" value="ECO:0007669"/>
    <property type="project" value="TreeGrafter"/>
</dbReference>
<dbReference type="Proteomes" id="UP000549394">
    <property type="component" value="Unassembled WGS sequence"/>
</dbReference>
<sequence length="834" mass="96497">MNTYGPLIAGLVQGISGALNEGSAGLLPGFVQGVQGVRGVQGVQGVLNDNIHRRGRVNASRRISSAPTSSYPEFVEGEILFDVAPFRIVKDRLEKQTCDVIAYAAPFSMNLNATPLSKLLLKEAGHELQISCNRAKQNGVFADDIISTEGYNLKSKLVFHMMIEKNASSRGYSYISKMIRKCFERAKAENAKSIAIPIIGSGKLGYSMEESLKAIKDEGLKLIKQCQECSCYPLTITVVIFGGDPQYNAIKRTLRQLSLHAVGLNYKETHQYIKNLDTTLPVSISEEVIQSIDSINRGVTDNDLLDLGRLKLQLTEFKINGAKIKDLKSLCFLKTYPIQKLDLKHLTVLKSLDDLERIVNVGNLRELSISFLGNSLKISRSKCKHLKSLTKLYLNRTNIKNHDFMILCEELSNLEELTVKEFTNLSIHRILKLKKLKSLKFADTMNDTETFNVLRQLKHLKEIQLDCYSRVKMENLEKCFFNSDWQLEKLVAQVGRWDENWLKKIYNRNLKIEKPELKFCHLSTLDDCFVYNGKNTYIWQRMVNPSFNGTGDSNDLNLLLDVAHNLKEDKTFFIIYKLNYIFDNRNDFNLTEQDLNTIWKIIFEMIDNQKYARNVKISTDFYLLEYIKLINRMLDKSNDEYYWIKSMNFFIELFDWCQFHTRNANFYCEISKTLIEKWKLSDKVISKHKMFKLLIKFFYEICAEYNIEIVAKRENLRCEAREVGLEDAINMLSICLEKMSVNTILQKLSIREAVIEIVDICKMLYQSNKPMELSPLKESFKAILGYYRSCLRDFMINRLNIIPCDESENLISIIRKYQEQILNCLHKRKTCEDT</sequence>
<dbReference type="GO" id="GO:0003714">
    <property type="term" value="F:transcription corepressor activity"/>
    <property type="evidence" value="ECO:0007669"/>
    <property type="project" value="TreeGrafter"/>
</dbReference>
<dbReference type="GO" id="GO:0005634">
    <property type="term" value="C:nucleus"/>
    <property type="evidence" value="ECO:0007669"/>
    <property type="project" value="UniProtKB-SubCell"/>
</dbReference>
<gene>
    <name evidence="7" type="ORF">DGYR_LOCUS3624</name>
</gene>
<dbReference type="SUPFAM" id="SSF52047">
    <property type="entry name" value="RNI-like"/>
    <property type="match status" value="1"/>
</dbReference>
<dbReference type="AlphaFoldDB" id="A0A7I8VFP7"/>
<dbReference type="InterPro" id="IPR043472">
    <property type="entry name" value="Macro_dom-like"/>
</dbReference>
<dbReference type="InterPro" id="IPR052056">
    <property type="entry name" value="Mono-ARTD/PARP"/>
</dbReference>
<protein>
    <submittedName>
        <fullName evidence="7">DgyrCDS3853</fullName>
    </submittedName>
</protein>
<keyword evidence="5" id="KW-0539">Nucleus</keyword>
<dbReference type="GO" id="GO:0016757">
    <property type="term" value="F:glycosyltransferase activity"/>
    <property type="evidence" value="ECO:0007669"/>
    <property type="project" value="UniProtKB-KW"/>
</dbReference>
<dbReference type="PANTHER" id="PTHR14453:SF67">
    <property type="entry name" value="POLY [ADP-RIBOSE] POLYMERASE"/>
    <property type="match status" value="1"/>
</dbReference>
<organism evidence="7 8">
    <name type="scientific">Dimorphilus gyrociliatus</name>
    <dbReference type="NCBI Taxonomy" id="2664684"/>
    <lineage>
        <taxon>Eukaryota</taxon>
        <taxon>Metazoa</taxon>
        <taxon>Spiralia</taxon>
        <taxon>Lophotrochozoa</taxon>
        <taxon>Annelida</taxon>
        <taxon>Polychaeta</taxon>
        <taxon>Polychaeta incertae sedis</taxon>
        <taxon>Dinophilidae</taxon>
        <taxon>Dimorphilus</taxon>
    </lineage>
</organism>
<evidence type="ECO:0000259" key="6">
    <source>
        <dbReference type="PROSITE" id="PS51154"/>
    </source>
</evidence>
<accession>A0A7I8VFP7</accession>
<dbReference type="InterPro" id="IPR032675">
    <property type="entry name" value="LRR_dom_sf"/>
</dbReference>
<keyword evidence="2" id="KW-0328">Glycosyltransferase</keyword>
<dbReference type="SUPFAM" id="SSF52949">
    <property type="entry name" value="Macro domain-like"/>
    <property type="match status" value="1"/>
</dbReference>
<evidence type="ECO:0000313" key="7">
    <source>
        <dbReference type="EMBL" id="CAD5114812.1"/>
    </source>
</evidence>
<keyword evidence="3" id="KW-0808">Transferase</keyword>
<evidence type="ECO:0000256" key="3">
    <source>
        <dbReference type="ARBA" id="ARBA00022679"/>
    </source>
</evidence>
<evidence type="ECO:0000256" key="2">
    <source>
        <dbReference type="ARBA" id="ARBA00022676"/>
    </source>
</evidence>
<dbReference type="GO" id="GO:0010629">
    <property type="term" value="P:negative regulation of gene expression"/>
    <property type="evidence" value="ECO:0007669"/>
    <property type="project" value="TreeGrafter"/>
</dbReference>
<comment type="caution">
    <text evidence="7">The sequence shown here is derived from an EMBL/GenBank/DDBJ whole genome shotgun (WGS) entry which is preliminary data.</text>
</comment>
<reference evidence="7 8" key="1">
    <citation type="submission" date="2020-08" db="EMBL/GenBank/DDBJ databases">
        <authorList>
            <person name="Hejnol A."/>
        </authorList>
    </citation>
    <scope>NUCLEOTIDE SEQUENCE [LARGE SCALE GENOMIC DNA]</scope>
</reference>
<dbReference type="PANTHER" id="PTHR14453">
    <property type="entry name" value="PARP/ZINC FINGER CCCH TYPE DOMAIN CONTAINING PROTEIN"/>
    <property type="match status" value="1"/>
</dbReference>
<dbReference type="Gene3D" id="3.80.10.10">
    <property type="entry name" value="Ribonuclease Inhibitor"/>
    <property type="match status" value="1"/>
</dbReference>
<evidence type="ECO:0000256" key="5">
    <source>
        <dbReference type="ARBA" id="ARBA00023242"/>
    </source>
</evidence>
<evidence type="ECO:0000256" key="4">
    <source>
        <dbReference type="ARBA" id="ARBA00023027"/>
    </source>
</evidence>
<evidence type="ECO:0000256" key="1">
    <source>
        <dbReference type="ARBA" id="ARBA00004123"/>
    </source>
</evidence>
<evidence type="ECO:0000313" key="8">
    <source>
        <dbReference type="Proteomes" id="UP000549394"/>
    </source>
</evidence>
<feature type="domain" description="Macro" evidence="6">
    <location>
        <begin position="59"/>
        <end position="258"/>
    </location>
</feature>
<dbReference type="PROSITE" id="PS51154">
    <property type="entry name" value="MACRO"/>
    <property type="match status" value="1"/>
</dbReference>
<dbReference type="Gene3D" id="3.40.220.10">
    <property type="entry name" value="Leucine Aminopeptidase, subunit E, domain 1"/>
    <property type="match status" value="1"/>
</dbReference>
<dbReference type="SMART" id="SM00506">
    <property type="entry name" value="A1pp"/>
    <property type="match status" value="1"/>
</dbReference>
<dbReference type="Pfam" id="PF01661">
    <property type="entry name" value="Macro"/>
    <property type="match status" value="1"/>
</dbReference>
<dbReference type="OrthoDB" id="6071975at2759"/>
<dbReference type="EMBL" id="CAJFCJ010000005">
    <property type="protein sequence ID" value="CAD5114812.1"/>
    <property type="molecule type" value="Genomic_DNA"/>
</dbReference>
<comment type="subcellular location">
    <subcellularLocation>
        <location evidence="1">Nucleus</location>
    </subcellularLocation>
</comment>
<name>A0A7I8VFP7_9ANNE</name>